<protein>
    <submittedName>
        <fullName evidence="2">Uncharacterized protein</fullName>
    </submittedName>
</protein>
<evidence type="ECO:0000256" key="1">
    <source>
        <dbReference type="SAM" id="Coils"/>
    </source>
</evidence>
<keyword evidence="1" id="KW-0175">Coiled coil</keyword>
<dbReference type="AlphaFoldDB" id="A0A0V0QUV4"/>
<sequence length="587" mass="70347">MKEENGMIIDQLNIAMKGIDSQDSFRKENYSKQNEQMQRYINLENQKLKLQLGDLSKKIKEMQTDESVSALKEKLQKIEKQMSMVIEEYEQQMNSKDQQLKTITQKLIMTNGEVQKQNITLSRNEKKISEQAEIIEKLQEKTRQMQQLREILMMQREDFIQLEIKNVQKQQALFEVNKKCGRLEERLTKFEKKQEEGLVIPENPNFGDQKYFFQDLNKTISENETFSKYLRINFPDINYDIVEKKLNRIQNWIEDNKHDRKQDANSDNPGQKNFNINKFTVYRPTFFSFIEKQYNLIQKSQPQILRPTIIKPQFLQLMRSILDAKYNEFLQVQNYQCYSKFGDFVYSFLGNFKIDPITLKIVINKEIQGNSKLADDIRVNFYIDLMSPLLDQIWDVVIFREFLNEDSSNDELFFYLHVRNLIFKGPQMNHNCASFHPVHFIKWEHAEYSLVIRTLLEYFRSERHQKYKIIRDLFFNQQGQTIEGRFSINFEGFRNLFENENFLNTNELEKAYLYRQCYSLGRGVVSPEVFFAVITDSNFLTKHLIFKSDEDLPKFDNVIMFSKFEYQNEYQYQTEINLIGKIRILAK</sequence>
<proteinExistence type="predicted"/>
<evidence type="ECO:0000313" key="2">
    <source>
        <dbReference type="EMBL" id="KRX06027.1"/>
    </source>
</evidence>
<keyword evidence="3" id="KW-1185">Reference proteome</keyword>
<feature type="coiled-coil region" evidence="1">
    <location>
        <begin position="45"/>
        <end position="193"/>
    </location>
</feature>
<accession>A0A0V0QUV4</accession>
<reference evidence="2 3" key="1">
    <citation type="journal article" date="2015" name="Sci. Rep.">
        <title>Genome of the facultative scuticociliatosis pathogen Pseudocohnilembus persalinus provides insight into its virulence through horizontal gene transfer.</title>
        <authorList>
            <person name="Xiong J."/>
            <person name="Wang G."/>
            <person name="Cheng J."/>
            <person name="Tian M."/>
            <person name="Pan X."/>
            <person name="Warren A."/>
            <person name="Jiang C."/>
            <person name="Yuan D."/>
            <person name="Miao W."/>
        </authorList>
    </citation>
    <scope>NUCLEOTIDE SEQUENCE [LARGE SCALE GENOMIC DNA]</scope>
    <source>
        <strain evidence="2">36N120E</strain>
    </source>
</reference>
<dbReference type="EMBL" id="LDAU01000102">
    <property type="protein sequence ID" value="KRX06027.1"/>
    <property type="molecule type" value="Genomic_DNA"/>
</dbReference>
<organism evidence="2 3">
    <name type="scientific">Pseudocohnilembus persalinus</name>
    <name type="common">Ciliate</name>
    <dbReference type="NCBI Taxonomy" id="266149"/>
    <lineage>
        <taxon>Eukaryota</taxon>
        <taxon>Sar</taxon>
        <taxon>Alveolata</taxon>
        <taxon>Ciliophora</taxon>
        <taxon>Intramacronucleata</taxon>
        <taxon>Oligohymenophorea</taxon>
        <taxon>Scuticociliatia</taxon>
        <taxon>Philasterida</taxon>
        <taxon>Pseudocohnilembidae</taxon>
        <taxon>Pseudocohnilembus</taxon>
    </lineage>
</organism>
<dbReference type="PANTHER" id="PTHR39867:SF1">
    <property type="entry name" value="HELICASE ATP-BINDING DOMAIN-CONTAINING PROTEIN"/>
    <property type="match status" value="1"/>
</dbReference>
<name>A0A0V0QUV4_PSEPJ</name>
<comment type="caution">
    <text evidence="2">The sequence shown here is derived from an EMBL/GenBank/DDBJ whole genome shotgun (WGS) entry which is preliminary data.</text>
</comment>
<dbReference type="Proteomes" id="UP000054937">
    <property type="component" value="Unassembled WGS sequence"/>
</dbReference>
<dbReference type="InParanoid" id="A0A0V0QUV4"/>
<dbReference type="PANTHER" id="PTHR39867">
    <property type="entry name" value="HELICASE ATP-BINDING DOMAIN-CONTAINING PROTEIN"/>
    <property type="match status" value="1"/>
</dbReference>
<dbReference type="OrthoDB" id="292583at2759"/>
<evidence type="ECO:0000313" key="3">
    <source>
        <dbReference type="Proteomes" id="UP000054937"/>
    </source>
</evidence>
<gene>
    <name evidence="2" type="ORF">PPERSA_01105</name>
</gene>